<accession>A0A1D2MW03</accession>
<feature type="signal peptide" evidence="1">
    <location>
        <begin position="1"/>
        <end position="18"/>
    </location>
</feature>
<reference evidence="2 3" key="1">
    <citation type="journal article" date="2016" name="Genome Biol. Evol.">
        <title>Gene Family Evolution Reflects Adaptation to Soil Environmental Stressors in the Genome of the Collembolan Orchesella cincta.</title>
        <authorList>
            <person name="Faddeeva-Vakhrusheva A."/>
            <person name="Derks M.F."/>
            <person name="Anvar S.Y."/>
            <person name="Agamennone V."/>
            <person name="Suring W."/>
            <person name="Smit S."/>
            <person name="van Straalen N.M."/>
            <person name="Roelofs D."/>
        </authorList>
    </citation>
    <scope>NUCLEOTIDE SEQUENCE [LARGE SCALE GENOMIC DNA]</scope>
    <source>
        <tissue evidence="2">Mixed pool</tissue>
    </source>
</reference>
<organism evidence="2 3">
    <name type="scientific">Orchesella cincta</name>
    <name type="common">Springtail</name>
    <name type="synonym">Podura cincta</name>
    <dbReference type="NCBI Taxonomy" id="48709"/>
    <lineage>
        <taxon>Eukaryota</taxon>
        <taxon>Metazoa</taxon>
        <taxon>Ecdysozoa</taxon>
        <taxon>Arthropoda</taxon>
        <taxon>Hexapoda</taxon>
        <taxon>Collembola</taxon>
        <taxon>Entomobryomorpha</taxon>
        <taxon>Entomobryoidea</taxon>
        <taxon>Orchesellidae</taxon>
        <taxon>Orchesellinae</taxon>
        <taxon>Orchesella</taxon>
    </lineage>
</organism>
<sequence length="175" mass="18908">MFMCLKLTVATLLYAACAIVLLGNGNNLTSAMNKMPPPEAKLYPGFSRQCPTGGDACKFTSSESPGNALYFKCRENNICFCSRGVAPADVLVWPVQWSNEECQVGKGGPCGDENGLTVNCMPNLSCVQGRCRNPSELHGGSFHQSCNDDLDCQSGLKCQQPAPNMEIRIKRCMSV</sequence>
<dbReference type="OrthoDB" id="10477920at2759"/>
<keyword evidence="1" id="KW-0732">Signal</keyword>
<dbReference type="EMBL" id="LJIJ01000459">
    <property type="protein sequence ID" value="ODM97253.1"/>
    <property type="molecule type" value="Genomic_DNA"/>
</dbReference>
<dbReference type="Proteomes" id="UP000094527">
    <property type="component" value="Unassembled WGS sequence"/>
</dbReference>
<name>A0A1D2MW03_ORCCI</name>
<gene>
    <name evidence="2" type="ORF">Ocin01_09427</name>
</gene>
<evidence type="ECO:0000313" key="3">
    <source>
        <dbReference type="Proteomes" id="UP000094527"/>
    </source>
</evidence>
<dbReference type="OMA" id="ENNICFC"/>
<evidence type="ECO:0000313" key="2">
    <source>
        <dbReference type="EMBL" id="ODM97253.1"/>
    </source>
</evidence>
<keyword evidence="3" id="KW-1185">Reference proteome</keyword>
<protein>
    <submittedName>
        <fullName evidence="2">Uncharacterized protein</fullName>
    </submittedName>
</protein>
<proteinExistence type="predicted"/>
<feature type="chain" id="PRO_5008904627" evidence="1">
    <location>
        <begin position="19"/>
        <end position="175"/>
    </location>
</feature>
<dbReference type="AlphaFoldDB" id="A0A1D2MW03"/>
<evidence type="ECO:0000256" key="1">
    <source>
        <dbReference type="SAM" id="SignalP"/>
    </source>
</evidence>
<comment type="caution">
    <text evidence="2">The sequence shown here is derived from an EMBL/GenBank/DDBJ whole genome shotgun (WGS) entry which is preliminary data.</text>
</comment>